<evidence type="ECO:0000313" key="4">
    <source>
        <dbReference type="Proteomes" id="UP001212997"/>
    </source>
</evidence>
<feature type="transmembrane region" description="Helical" evidence="2">
    <location>
        <begin position="163"/>
        <end position="185"/>
    </location>
</feature>
<evidence type="ECO:0008006" key="5">
    <source>
        <dbReference type="Google" id="ProtNLM"/>
    </source>
</evidence>
<evidence type="ECO:0000313" key="3">
    <source>
        <dbReference type="EMBL" id="KAJ3491724.1"/>
    </source>
</evidence>
<feature type="compositionally biased region" description="Low complexity" evidence="1">
    <location>
        <begin position="90"/>
        <end position="109"/>
    </location>
</feature>
<feature type="region of interest" description="Disordered" evidence="1">
    <location>
        <begin position="218"/>
        <end position="321"/>
    </location>
</feature>
<keyword evidence="4" id="KW-1185">Reference proteome</keyword>
<name>A0AAD5YJ95_9APHY</name>
<accession>A0AAD5YJ95</accession>
<evidence type="ECO:0000256" key="2">
    <source>
        <dbReference type="SAM" id="Phobius"/>
    </source>
</evidence>
<feature type="compositionally biased region" description="Polar residues" evidence="1">
    <location>
        <begin position="75"/>
        <end position="84"/>
    </location>
</feature>
<feature type="compositionally biased region" description="Polar residues" evidence="1">
    <location>
        <begin position="285"/>
        <end position="305"/>
    </location>
</feature>
<reference evidence="3" key="1">
    <citation type="submission" date="2022-07" db="EMBL/GenBank/DDBJ databases">
        <title>Genome Sequence of Physisporinus lineatus.</title>
        <authorList>
            <person name="Buettner E."/>
        </authorList>
    </citation>
    <scope>NUCLEOTIDE SEQUENCE</scope>
    <source>
        <strain evidence="3">VT162</strain>
    </source>
</reference>
<evidence type="ECO:0000256" key="1">
    <source>
        <dbReference type="SAM" id="MobiDB-lite"/>
    </source>
</evidence>
<dbReference type="EMBL" id="JANAWD010000008">
    <property type="protein sequence ID" value="KAJ3491724.1"/>
    <property type="molecule type" value="Genomic_DNA"/>
</dbReference>
<feature type="compositionally biased region" description="Polar residues" evidence="1">
    <location>
        <begin position="118"/>
        <end position="149"/>
    </location>
</feature>
<feature type="compositionally biased region" description="Low complexity" evidence="1">
    <location>
        <begin position="152"/>
        <end position="161"/>
    </location>
</feature>
<sequence length="361" mass="37329">MTVSVSSDFVQSSDIAITLPPSSASDSTPFSNPVTTGTTPPPSSAPSSTAPPVSRQMTSQSPFPASPQAPIPSVGSPSKATSSPTPVPVSETTDLSTSDPSSSQQASQTLRSLAASPSDVSQPTSTTTNGANSTIVLSSTRSLSSEIPQTPTPSSTSPKSRNVGLVVGAALGGAILVIIIGALFLRARIKKRPRDIGETCGTVLTDFAHVNPVLDVDVSPYPNEDQSIQQPSRPVSQRTEKTALADQSDTVMGSSAGEHSIVAEATSSASGTLPHRDTTPLVGPSNGNKRVTMSSDNRSAETLDSSRAPRLLNEPSPSPMGVLSEFRALFSTHTGFRRGWRRDRGSADSNPVDAPPPYSVI</sequence>
<organism evidence="3 4">
    <name type="scientific">Meripilus lineatus</name>
    <dbReference type="NCBI Taxonomy" id="2056292"/>
    <lineage>
        <taxon>Eukaryota</taxon>
        <taxon>Fungi</taxon>
        <taxon>Dikarya</taxon>
        <taxon>Basidiomycota</taxon>
        <taxon>Agaricomycotina</taxon>
        <taxon>Agaricomycetes</taxon>
        <taxon>Polyporales</taxon>
        <taxon>Meripilaceae</taxon>
        <taxon>Meripilus</taxon>
    </lineage>
</organism>
<feature type="region of interest" description="Disordered" evidence="1">
    <location>
        <begin position="335"/>
        <end position="361"/>
    </location>
</feature>
<comment type="caution">
    <text evidence="3">The sequence shown here is derived from an EMBL/GenBank/DDBJ whole genome shotgun (WGS) entry which is preliminary data.</text>
</comment>
<keyword evidence="2" id="KW-0812">Transmembrane</keyword>
<protein>
    <recommendedName>
        <fullName evidence="5">Mid2 domain-containing protein</fullName>
    </recommendedName>
</protein>
<feature type="compositionally biased region" description="Polar residues" evidence="1">
    <location>
        <begin position="20"/>
        <end position="32"/>
    </location>
</feature>
<keyword evidence="2" id="KW-0472">Membrane</keyword>
<feature type="compositionally biased region" description="Polar residues" evidence="1">
    <location>
        <begin position="224"/>
        <end position="237"/>
    </location>
</feature>
<dbReference type="AlphaFoldDB" id="A0AAD5YJ95"/>
<feature type="region of interest" description="Disordered" evidence="1">
    <location>
        <begin position="1"/>
        <end position="161"/>
    </location>
</feature>
<proteinExistence type="predicted"/>
<dbReference type="Proteomes" id="UP001212997">
    <property type="component" value="Unassembled WGS sequence"/>
</dbReference>
<feature type="compositionally biased region" description="Low complexity" evidence="1">
    <location>
        <begin position="45"/>
        <end position="63"/>
    </location>
</feature>
<gene>
    <name evidence="3" type="ORF">NLI96_g488</name>
</gene>
<keyword evidence="2" id="KW-1133">Transmembrane helix</keyword>
<feature type="compositionally biased region" description="Low complexity" evidence="1">
    <location>
        <begin position="1"/>
        <end position="14"/>
    </location>
</feature>